<accession>A0A1I6P110</accession>
<feature type="chain" id="PRO_5038925984" evidence="2">
    <location>
        <begin position="19"/>
        <end position="164"/>
    </location>
</feature>
<gene>
    <name evidence="3" type="ORF">SAMN05444716_101200</name>
</gene>
<dbReference type="EMBL" id="FPAB01000001">
    <property type="protein sequence ID" value="SFS33906.1"/>
    <property type="molecule type" value="Genomic_DNA"/>
</dbReference>
<feature type="compositionally biased region" description="Pro residues" evidence="1">
    <location>
        <begin position="76"/>
        <end position="90"/>
    </location>
</feature>
<dbReference type="Proteomes" id="UP000198873">
    <property type="component" value="Unassembled WGS sequence"/>
</dbReference>
<dbReference type="AlphaFoldDB" id="A0A1I6P110"/>
<feature type="signal peptide" evidence="2">
    <location>
        <begin position="1"/>
        <end position="18"/>
    </location>
</feature>
<feature type="compositionally biased region" description="Low complexity" evidence="1">
    <location>
        <begin position="97"/>
        <end position="124"/>
    </location>
</feature>
<proteinExistence type="predicted"/>
<evidence type="ECO:0000313" key="3">
    <source>
        <dbReference type="EMBL" id="SFS33906.1"/>
    </source>
</evidence>
<evidence type="ECO:0000256" key="1">
    <source>
        <dbReference type="SAM" id="MobiDB-lite"/>
    </source>
</evidence>
<evidence type="ECO:0000256" key="2">
    <source>
        <dbReference type="SAM" id="SignalP"/>
    </source>
</evidence>
<reference evidence="4" key="1">
    <citation type="submission" date="2016-10" db="EMBL/GenBank/DDBJ databases">
        <authorList>
            <person name="Varghese N."/>
            <person name="Submissions S."/>
        </authorList>
    </citation>
    <scope>NUCLEOTIDE SEQUENCE [LARGE SCALE GENOMIC DNA]</scope>
    <source>
        <strain evidence="4">CGMCC 4.7047</strain>
    </source>
</reference>
<protein>
    <submittedName>
        <fullName evidence="3">Collagen, type II, alpha</fullName>
    </submittedName>
</protein>
<organism evidence="3 4">
    <name type="scientific">Streptomyces harbinensis</name>
    <dbReference type="NCBI Taxonomy" id="1176198"/>
    <lineage>
        <taxon>Bacteria</taxon>
        <taxon>Bacillati</taxon>
        <taxon>Actinomycetota</taxon>
        <taxon>Actinomycetes</taxon>
        <taxon>Kitasatosporales</taxon>
        <taxon>Streptomycetaceae</taxon>
        <taxon>Streptomyces</taxon>
    </lineage>
</organism>
<sequence>MRRSVAVLLGCLAGLGSAGCVSVHPAGGDLCAGPAAERPASCGPDDAGEGTEGSEGAEGAEGTDVVEAGAAEPAPVGEPQPHPVPEPAPSPGGGTDPGAADGPGPDGPAEGASRLPAGAVPGLPEGVGGVDGVGRVPSSFAQACELGSEMLDPAVLDLCRSAGS</sequence>
<evidence type="ECO:0000313" key="4">
    <source>
        <dbReference type="Proteomes" id="UP000198873"/>
    </source>
</evidence>
<dbReference type="PROSITE" id="PS51257">
    <property type="entry name" value="PROKAR_LIPOPROTEIN"/>
    <property type="match status" value="1"/>
</dbReference>
<keyword evidence="3" id="KW-0176">Collagen</keyword>
<name>A0A1I6P110_9ACTN</name>
<keyword evidence="4" id="KW-1185">Reference proteome</keyword>
<keyword evidence="2" id="KW-0732">Signal</keyword>
<dbReference type="STRING" id="1176198.SAMN05444716_101200"/>
<feature type="region of interest" description="Disordered" evidence="1">
    <location>
        <begin position="34"/>
        <end position="130"/>
    </location>
</feature>
<feature type="compositionally biased region" description="Low complexity" evidence="1">
    <location>
        <begin position="60"/>
        <end position="75"/>
    </location>
</feature>